<protein>
    <recommendedName>
        <fullName evidence="7">Glycerol dehydrogenase</fullName>
        <ecNumber evidence="6">1.1.1.6</ecNumber>
    </recommendedName>
</protein>
<evidence type="ECO:0000256" key="7">
    <source>
        <dbReference type="ARBA" id="ARBA00040132"/>
    </source>
</evidence>
<keyword evidence="4 11" id="KW-0520">NAD</keyword>
<evidence type="ECO:0000256" key="5">
    <source>
        <dbReference type="ARBA" id="ARBA00037918"/>
    </source>
</evidence>
<dbReference type="PANTHER" id="PTHR43616">
    <property type="entry name" value="GLYCEROL DEHYDROGENASE"/>
    <property type="match status" value="1"/>
</dbReference>
<feature type="binding site" evidence="9">
    <location>
        <position position="280"/>
    </location>
    <ligand>
        <name>glycerol</name>
        <dbReference type="ChEBI" id="CHEBI:17754"/>
    </ligand>
</feature>
<dbReference type="AlphaFoldDB" id="E4RNP5"/>
<keyword evidence="9" id="KW-0862">Zinc</keyword>
<feature type="binding site" evidence="11">
    <location>
        <position position="134"/>
    </location>
    <ligand>
        <name>NAD(+)</name>
        <dbReference type="ChEBI" id="CHEBI:57540"/>
    </ligand>
</feature>
<comment type="cofactor">
    <cofactor evidence="9">
        <name>Zn(2+)</name>
        <dbReference type="ChEBI" id="CHEBI:29105"/>
    </cofactor>
    <text evidence="9">Binds 1 zinc ion per subunit.</text>
</comment>
<dbReference type="KEGG" id="has:Halsa_0242"/>
<feature type="domain" description="Alcohol dehydrogenase iron-type/glycerol dehydrogenase GldA" evidence="12">
    <location>
        <begin position="15"/>
        <end position="161"/>
    </location>
</feature>
<dbReference type="Gene3D" id="3.40.50.1970">
    <property type="match status" value="1"/>
</dbReference>
<feature type="binding site" evidence="11">
    <location>
        <begin position="123"/>
        <end position="126"/>
    </location>
    <ligand>
        <name>NAD(+)</name>
        <dbReference type="ChEBI" id="CHEBI:57540"/>
    </ligand>
</feature>
<reference evidence="13 14" key="1">
    <citation type="submission" date="2010-11" db="EMBL/GenBank/DDBJ databases">
        <title>Complete sequence of Halanaerobium sp. sapolanicus.</title>
        <authorList>
            <consortium name="US DOE Joint Genome Institute"/>
            <person name="Lucas S."/>
            <person name="Copeland A."/>
            <person name="Lapidus A."/>
            <person name="Cheng J.-F."/>
            <person name="Bruce D."/>
            <person name="Goodwin L."/>
            <person name="Pitluck S."/>
            <person name="Davenport K."/>
            <person name="Detter J.C."/>
            <person name="Han C."/>
            <person name="Tapia R."/>
            <person name="Land M."/>
            <person name="Hauser L."/>
            <person name="Jeffries C."/>
            <person name="Kyrpides N."/>
            <person name="Ivanova N."/>
            <person name="Mikhailova N."/>
            <person name="Begemann M.B."/>
            <person name="Mormile M.R."/>
            <person name="Wall J.D."/>
            <person name="Elias D.A."/>
            <person name="Woyke T."/>
        </authorList>
    </citation>
    <scope>NUCLEOTIDE SEQUENCE [LARGE SCALE GENOMIC DNA]</scope>
    <source>
        <strain evidence="14">sapolanicus</strain>
    </source>
</reference>
<dbReference type="PIRSF" id="PIRSF000112">
    <property type="entry name" value="Glycerol_dehydrogenase"/>
    <property type="match status" value="1"/>
</dbReference>
<evidence type="ECO:0000259" key="12">
    <source>
        <dbReference type="Pfam" id="PF00465"/>
    </source>
</evidence>
<feature type="binding site" evidence="11">
    <location>
        <begin position="101"/>
        <end position="105"/>
    </location>
    <ligand>
        <name>NAD(+)</name>
        <dbReference type="ChEBI" id="CHEBI:57540"/>
    </ligand>
</feature>
<reference evidence="13 14" key="2">
    <citation type="journal article" date="2011" name="J. Bacteriol.">
        <title>Complete Genome Sequence of the Haloalkaliphilic, Hydrogen Producing Halanaerobium hydrogenoformans.</title>
        <authorList>
            <person name="Brown S.D."/>
            <person name="Begemann M.B."/>
            <person name="Mormile M.R."/>
            <person name="Wall J.D."/>
            <person name="Han C.S."/>
            <person name="Goodwin L.A."/>
            <person name="Pitluck S."/>
            <person name="Land M.L."/>
            <person name="Hauser L.J."/>
            <person name="Elias D.A."/>
        </authorList>
    </citation>
    <scope>NUCLEOTIDE SEQUENCE [LARGE SCALE GENOMIC DNA]</scope>
    <source>
        <strain evidence="14">sapolanicus</strain>
    </source>
</reference>
<feature type="binding site" evidence="11">
    <location>
        <position position="44"/>
    </location>
    <ligand>
        <name>NAD(+)</name>
        <dbReference type="ChEBI" id="CHEBI:57540"/>
    </ligand>
</feature>
<proteinExistence type="inferred from homology"/>
<evidence type="ECO:0000256" key="1">
    <source>
        <dbReference type="ARBA" id="ARBA00007358"/>
    </source>
</evidence>
<evidence type="ECO:0000256" key="4">
    <source>
        <dbReference type="ARBA" id="ARBA00023027"/>
    </source>
</evidence>
<evidence type="ECO:0000256" key="2">
    <source>
        <dbReference type="ARBA" id="ARBA00022723"/>
    </source>
</evidence>
<feature type="binding site" evidence="11">
    <location>
        <position position="138"/>
    </location>
    <ligand>
        <name>NAD(+)</name>
        <dbReference type="ChEBI" id="CHEBI:57540"/>
    </ligand>
</feature>
<dbReference type="eggNOG" id="COG0371">
    <property type="taxonomic scope" value="Bacteria"/>
</dbReference>
<evidence type="ECO:0000256" key="6">
    <source>
        <dbReference type="ARBA" id="ARBA00039147"/>
    </source>
</evidence>
<dbReference type="EC" id="1.1.1.6" evidence="6"/>
<sequence>MMTKRSSITRAFSSPGKYIQGPGELDRLTEHTEKFGENVFALIDPYFYESMSKKLEKQYNNSDSFIETEEFGGEISEAEIERLTELARKKDFDVVLGIGGGKTLDTIKVVGNNIDAKIVIIPTAASTDAPTSALSVIYTEEGVHSHEIFFESNPDLVLLDTEIVAKAPVKLLIAGIGDALATYFEARANEEANSNNLVGDGYKRTLTAQAIAELAYNTLLEEGVKAKLAAEAGVCTEALENVIEANTLLSGLGFESTGVAGAHAIHDAFTILDDCHDLYHGEKVAFGTICQLVLENRSKSEIKKVIEFCQEIGLPTTLKDMGITEDVKTKIKAVSEEVINSPLIDSEPFEVSTEQVLGAILTADALGKHFKDQK</sequence>
<evidence type="ECO:0000256" key="11">
    <source>
        <dbReference type="PIRSR" id="PIRSR000112-3"/>
    </source>
</evidence>
<evidence type="ECO:0000256" key="3">
    <source>
        <dbReference type="ARBA" id="ARBA00023002"/>
    </source>
</evidence>
<feature type="binding site" evidence="10">
    <location>
        <position position="128"/>
    </location>
    <ligand>
        <name>glycerol</name>
        <dbReference type="ChEBI" id="CHEBI:17754"/>
    </ligand>
</feature>
<dbReference type="CDD" id="cd08170">
    <property type="entry name" value="GlyDH"/>
    <property type="match status" value="1"/>
</dbReference>
<keyword evidence="14" id="KW-1185">Reference proteome</keyword>
<dbReference type="RefSeq" id="WP_013404829.1">
    <property type="nucleotide sequence ID" value="NC_014654.1"/>
</dbReference>
<dbReference type="InterPro" id="IPR016205">
    <property type="entry name" value="Glycerol_DH"/>
</dbReference>
<keyword evidence="3" id="KW-0560">Oxidoreductase</keyword>
<dbReference type="EMBL" id="CP002304">
    <property type="protein sequence ID" value="ADQ13723.1"/>
    <property type="molecule type" value="Genomic_DNA"/>
</dbReference>
<dbReference type="Gene3D" id="1.20.1090.10">
    <property type="entry name" value="Dehydroquinate synthase-like - alpha domain"/>
    <property type="match status" value="1"/>
</dbReference>
<dbReference type="PANTHER" id="PTHR43616:SF5">
    <property type="entry name" value="GLYCEROL DEHYDROGENASE 1"/>
    <property type="match status" value="1"/>
</dbReference>
<accession>E4RNP5</accession>
<dbReference type="PROSITE" id="PS00913">
    <property type="entry name" value="ADH_IRON_1"/>
    <property type="match status" value="1"/>
</dbReference>
<feature type="binding site" evidence="9">
    <location>
        <position position="178"/>
    </location>
    <ligand>
        <name>glycerol</name>
        <dbReference type="ChEBI" id="CHEBI:17754"/>
    </ligand>
</feature>
<dbReference type="STRING" id="656519.Halsa_0242"/>
<dbReference type="SUPFAM" id="SSF56796">
    <property type="entry name" value="Dehydroquinate synthase-like"/>
    <property type="match status" value="1"/>
</dbReference>
<evidence type="ECO:0000256" key="8">
    <source>
        <dbReference type="ARBA" id="ARBA00049006"/>
    </source>
</evidence>
<feature type="binding site" evidence="9">
    <location>
        <position position="263"/>
    </location>
    <ligand>
        <name>glycerol</name>
        <dbReference type="ChEBI" id="CHEBI:17754"/>
    </ligand>
</feature>
<dbReference type="GO" id="GO:0005829">
    <property type="term" value="C:cytosol"/>
    <property type="evidence" value="ECO:0007669"/>
    <property type="project" value="TreeGrafter"/>
</dbReference>
<comment type="pathway">
    <text evidence="5">Polyol metabolism; glycerol fermentation; glycerone phosphate from glycerol (oxidative route): step 1/2.</text>
</comment>
<dbReference type="Pfam" id="PF00465">
    <property type="entry name" value="Fe-ADH"/>
    <property type="match status" value="1"/>
</dbReference>
<dbReference type="InterPro" id="IPR001670">
    <property type="entry name" value="ADH_Fe/GldA"/>
</dbReference>
<name>E4RNP5_HALHG</name>
<dbReference type="NCBIfam" id="NF006941">
    <property type="entry name" value="PRK09423.1"/>
    <property type="match status" value="1"/>
</dbReference>
<evidence type="ECO:0000313" key="14">
    <source>
        <dbReference type="Proteomes" id="UP000007434"/>
    </source>
</evidence>
<evidence type="ECO:0000313" key="13">
    <source>
        <dbReference type="EMBL" id="ADQ13723.1"/>
    </source>
</evidence>
<gene>
    <name evidence="13" type="ordered locus">Halsa_0242</name>
</gene>
<dbReference type="HOGENOM" id="CLU_044754_1_0_9"/>
<feature type="binding site" evidence="11">
    <location>
        <position position="132"/>
    </location>
    <ligand>
        <name>NAD(+)</name>
        <dbReference type="ChEBI" id="CHEBI:57540"/>
    </ligand>
</feature>
<comment type="similarity">
    <text evidence="1">Belongs to the iron-containing alcohol dehydrogenase family.</text>
</comment>
<dbReference type="GO" id="GO:0008888">
    <property type="term" value="F:glycerol dehydrogenase (NAD+) activity"/>
    <property type="evidence" value="ECO:0007669"/>
    <property type="project" value="UniProtKB-EC"/>
</dbReference>
<evidence type="ECO:0000256" key="10">
    <source>
        <dbReference type="PIRSR" id="PIRSR000112-2"/>
    </source>
</evidence>
<dbReference type="Proteomes" id="UP000007434">
    <property type="component" value="Chromosome"/>
</dbReference>
<evidence type="ECO:0000256" key="9">
    <source>
        <dbReference type="PIRSR" id="PIRSR000112-1"/>
    </source>
</evidence>
<comment type="catalytic activity">
    <reaction evidence="8">
        <text>glycerol + NAD(+) = dihydroxyacetone + NADH + H(+)</text>
        <dbReference type="Rhea" id="RHEA:13769"/>
        <dbReference type="ChEBI" id="CHEBI:15378"/>
        <dbReference type="ChEBI" id="CHEBI:16016"/>
        <dbReference type="ChEBI" id="CHEBI:17754"/>
        <dbReference type="ChEBI" id="CHEBI:57540"/>
        <dbReference type="ChEBI" id="CHEBI:57945"/>
        <dbReference type="EC" id="1.1.1.6"/>
    </reaction>
</comment>
<organism evidence="13 14">
    <name type="scientific">Halanaerobium hydrogeniformans</name>
    <name type="common">Halanaerobium sp. (strain sapolanicus)</name>
    <dbReference type="NCBI Taxonomy" id="656519"/>
    <lineage>
        <taxon>Bacteria</taxon>
        <taxon>Bacillati</taxon>
        <taxon>Bacillota</taxon>
        <taxon>Clostridia</taxon>
        <taxon>Halanaerobiales</taxon>
        <taxon>Halanaerobiaceae</taxon>
        <taxon>Halanaerobium</taxon>
    </lineage>
</organism>
<dbReference type="GO" id="GO:0046872">
    <property type="term" value="F:metal ion binding"/>
    <property type="evidence" value="ECO:0007669"/>
    <property type="project" value="UniProtKB-KW"/>
</dbReference>
<dbReference type="InterPro" id="IPR018211">
    <property type="entry name" value="ADH_Fe_CS"/>
</dbReference>
<keyword evidence="2 9" id="KW-0479">Metal-binding</keyword>